<dbReference type="InterPro" id="IPR007163">
    <property type="entry name" value="VCA0040-like"/>
</dbReference>
<proteinExistence type="predicted"/>
<sequence length="338" mass="37987">MQQTRTLTDKILLILKGLAMGAANKVPGVSGGVVAFVAGFYEEFIYSLQKINLKAFKLLISGRFKSLYQYVNGKFLGLLILGMLISYFSISKILDYLIIHYELFVWSSFFGMIIGSIYYISKDFDEWDRNSLIFAMLGIIGGIAISFLEPARQNDNLWFVFFCGMISVSGMTLPGLSGSFILILLGNYVLLLVDSVNALYDTIADILLWDFSFTSNPERIRMLKVLIVFAAGSVAGLVSLSHLLGYVLKRHKKETFAAIIGFITGSLGVVWPWKVKIFKTNAAGETLIDQEGNKIIDNYDRYWPQFDTSETWLALFFIFIGIFIVLGLAWYENKNGAK</sequence>
<feature type="transmembrane region" description="Helical" evidence="1">
    <location>
        <begin position="255"/>
        <end position="273"/>
    </location>
</feature>
<feature type="transmembrane region" description="Helical" evidence="1">
    <location>
        <begin position="67"/>
        <end position="90"/>
    </location>
</feature>
<dbReference type="RefSeq" id="WP_072551729.1">
    <property type="nucleotide sequence ID" value="NZ_CP018153.1"/>
</dbReference>
<feature type="transmembrane region" description="Helical" evidence="1">
    <location>
        <begin position="157"/>
        <end position="173"/>
    </location>
</feature>
<feature type="transmembrane region" description="Helical" evidence="1">
    <location>
        <begin position="26"/>
        <end position="46"/>
    </location>
</feature>
<dbReference type="PANTHER" id="PTHR37308">
    <property type="entry name" value="INTEGRAL MEMBRANE PROTEIN"/>
    <property type="match status" value="1"/>
</dbReference>
<dbReference type="PANTHER" id="PTHR37308:SF1">
    <property type="entry name" value="POLYPRENYL-PHOSPHATE TRANSPORTER"/>
    <property type="match status" value="1"/>
</dbReference>
<feature type="transmembrane region" description="Helical" evidence="1">
    <location>
        <begin position="220"/>
        <end position="248"/>
    </location>
</feature>
<evidence type="ECO:0000256" key="1">
    <source>
        <dbReference type="SAM" id="Phobius"/>
    </source>
</evidence>
<name>A0A1L3J1S0_9FLAO</name>
<feature type="transmembrane region" description="Helical" evidence="1">
    <location>
        <begin position="312"/>
        <end position="331"/>
    </location>
</feature>
<accession>A0A1L3J1S0</accession>
<feature type="transmembrane region" description="Helical" evidence="1">
    <location>
        <begin position="132"/>
        <end position="151"/>
    </location>
</feature>
<gene>
    <name evidence="2" type="ORF">LPB144_01035</name>
</gene>
<dbReference type="EMBL" id="CP018153">
    <property type="protein sequence ID" value="APG59074.1"/>
    <property type="molecule type" value="Genomic_DNA"/>
</dbReference>
<dbReference type="Pfam" id="PF04018">
    <property type="entry name" value="VCA0040-like"/>
    <property type="match status" value="1"/>
</dbReference>
<keyword evidence="3" id="KW-1185">Reference proteome</keyword>
<reference evidence="2 3" key="1">
    <citation type="submission" date="2016-11" db="EMBL/GenBank/DDBJ databases">
        <title>Gramella sp. LPB0144 isolated from marine environment.</title>
        <authorList>
            <person name="Kim E."/>
            <person name="Yi H."/>
        </authorList>
    </citation>
    <scope>NUCLEOTIDE SEQUENCE [LARGE SCALE GENOMIC DNA]</scope>
    <source>
        <strain evidence="2 3">LPB0144</strain>
    </source>
</reference>
<evidence type="ECO:0000313" key="2">
    <source>
        <dbReference type="EMBL" id="APG59074.1"/>
    </source>
</evidence>
<keyword evidence="1" id="KW-0472">Membrane</keyword>
<feature type="transmembrane region" description="Helical" evidence="1">
    <location>
        <begin position="96"/>
        <end position="120"/>
    </location>
</feature>
<dbReference type="KEGG" id="grl:LPB144_01035"/>
<dbReference type="OrthoDB" id="9793746at2"/>
<organism evidence="2 3">
    <name type="scientific">Christiangramia salexigens</name>
    <dbReference type="NCBI Taxonomy" id="1913577"/>
    <lineage>
        <taxon>Bacteria</taxon>
        <taxon>Pseudomonadati</taxon>
        <taxon>Bacteroidota</taxon>
        <taxon>Flavobacteriia</taxon>
        <taxon>Flavobacteriales</taxon>
        <taxon>Flavobacteriaceae</taxon>
        <taxon>Christiangramia</taxon>
    </lineage>
</organism>
<dbReference type="Proteomes" id="UP000182510">
    <property type="component" value="Chromosome"/>
</dbReference>
<dbReference type="AlphaFoldDB" id="A0A1L3J1S0"/>
<dbReference type="STRING" id="1913577.LPB144_01035"/>
<keyword evidence="1" id="KW-1133">Transmembrane helix</keyword>
<evidence type="ECO:0000313" key="3">
    <source>
        <dbReference type="Proteomes" id="UP000182510"/>
    </source>
</evidence>
<keyword evidence="1" id="KW-0812">Transmembrane</keyword>
<protein>
    <submittedName>
        <fullName evidence="2">DUF368 domain-containing protein</fullName>
    </submittedName>
</protein>